<proteinExistence type="inferred from homology"/>
<reference evidence="11" key="1">
    <citation type="submission" date="2021-03" db="EMBL/GenBank/DDBJ databases">
        <title>Leucobacter chromiisoli sp. nov., isolated from chromium-containing soil of chemical plant.</title>
        <authorList>
            <person name="Xu Z."/>
        </authorList>
    </citation>
    <scope>NUCLEOTIDE SEQUENCE</scope>
    <source>
        <strain evidence="11">K 70/01</strain>
    </source>
</reference>
<dbReference type="Proteomes" id="UP000668403">
    <property type="component" value="Unassembled WGS sequence"/>
</dbReference>
<feature type="transmembrane region" description="Helical" evidence="9">
    <location>
        <begin position="176"/>
        <end position="197"/>
    </location>
</feature>
<evidence type="ECO:0000256" key="7">
    <source>
        <dbReference type="ARBA" id="ARBA00023136"/>
    </source>
</evidence>
<dbReference type="GO" id="GO:0022857">
    <property type="term" value="F:transmembrane transporter activity"/>
    <property type="evidence" value="ECO:0007669"/>
    <property type="project" value="InterPro"/>
</dbReference>
<feature type="region of interest" description="Disordered" evidence="8">
    <location>
        <begin position="536"/>
        <end position="567"/>
    </location>
</feature>
<feature type="transmembrane region" description="Helical" evidence="9">
    <location>
        <begin position="111"/>
        <end position="134"/>
    </location>
</feature>
<comment type="caution">
    <text evidence="11">The sequence shown here is derived from an EMBL/GenBank/DDBJ whole genome shotgun (WGS) entry which is preliminary data.</text>
</comment>
<dbReference type="FunFam" id="1.20.1720.10:FF:000004">
    <property type="entry name" value="EmrB/QacA family drug resistance transporter"/>
    <property type="match status" value="1"/>
</dbReference>
<keyword evidence="12" id="KW-1185">Reference proteome</keyword>
<dbReference type="InterPro" id="IPR036259">
    <property type="entry name" value="MFS_trans_sf"/>
</dbReference>
<dbReference type="PROSITE" id="PS50850">
    <property type="entry name" value="MFS"/>
    <property type="match status" value="1"/>
</dbReference>
<evidence type="ECO:0000256" key="6">
    <source>
        <dbReference type="ARBA" id="ARBA00022989"/>
    </source>
</evidence>
<evidence type="ECO:0000256" key="2">
    <source>
        <dbReference type="ARBA" id="ARBA00007520"/>
    </source>
</evidence>
<keyword evidence="3" id="KW-0813">Transport</keyword>
<organism evidence="11 12">
    <name type="scientific">Leucobacter tardus</name>
    <dbReference type="NCBI Taxonomy" id="501483"/>
    <lineage>
        <taxon>Bacteria</taxon>
        <taxon>Bacillati</taxon>
        <taxon>Actinomycetota</taxon>
        <taxon>Actinomycetes</taxon>
        <taxon>Micrococcales</taxon>
        <taxon>Microbacteriaceae</taxon>
        <taxon>Leucobacter</taxon>
    </lineage>
</organism>
<feature type="transmembrane region" description="Helical" evidence="9">
    <location>
        <begin position="146"/>
        <end position="164"/>
    </location>
</feature>
<evidence type="ECO:0000313" key="12">
    <source>
        <dbReference type="Proteomes" id="UP000668403"/>
    </source>
</evidence>
<gene>
    <name evidence="11" type="ORF">J4H85_00760</name>
</gene>
<dbReference type="Pfam" id="PF07690">
    <property type="entry name" value="MFS_1"/>
    <property type="match status" value="1"/>
</dbReference>
<evidence type="ECO:0000256" key="1">
    <source>
        <dbReference type="ARBA" id="ARBA00004651"/>
    </source>
</evidence>
<dbReference type="EMBL" id="JAGFBF010000001">
    <property type="protein sequence ID" value="MBO2988530.1"/>
    <property type="molecule type" value="Genomic_DNA"/>
</dbReference>
<comment type="similarity">
    <text evidence="2">Belongs to the major facilitator superfamily. TCR/Tet family.</text>
</comment>
<feature type="transmembrane region" description="Helical" evidence="9">
    <location>
        <begin position="87"/>
        <end position="105"/>
    </location>
</feature>
<dbReference type="AlphaFoldDB" id="A0A939TTC2"/>
<dbReference type="SUPFAM" id="SSF103473">
    <property type="entry name" value="MFS general substrate transporter"/>
    <property type="match status" value="1"/>
</dbReference>
<evidence type="ECO:0000256" key="4">
    <source>
        <dbReference type="ARBA" id="ARBA00022475"/>
    </source>
</evidence>
<feature type="transmembrane region" description="Helical" evidence="9">
    <location>
        <begin position="60"/>
        <end position="80"/>
    </location>
</feature>
<feature type="transmembrane region" description="Helical" evidence="9">
    <location>
        <begin position="278"/>
        <end position="297"/>
    </location>
</feature>
<dbReference type="InterPro" id="IPR020846">
    <property type="entry name" value="MFS_dom"/>
</dbReference>
<keyword evidence="4" id="KW-1003">Cell membrane</keyword>
<keyword evidence="5 9" id="KW-0812">Transmembrane</keyword>
<feature type="transmembrane region" description="Helical" evidence="9">
    <location>
        <begin position="482"/>
        <end position="504"/>
    </location>
</feature>
<keyword evidence="7 9" id="KW-0472">Membrane</keyword>
<dbReference type="PANTHER" id="PTHR23501">
    <property type="entry name" value="MAJOR FACILITATOR SUPERFAMILY"/>
    <property type="match status" value="1"/>
</dbReference>
<evidence type="ECO:0000256" key="5">
    <source>
        <dbReference type="ARBA" id="ARBA00022692"/>
    </source>
</evidence>
<dbReference type="InterPro" id="IPR011701">
    <property type="entry name" value="MFS"/>
</dbReference>
<protein>
    <submittedName>
        <fullName evidence="11">DHA2 family efflux MFS transporter permease subunit</fullName>
    </submittedName>
</protein>
<evidence type="ECO:0000259" key="10">
    <source>
        <dbReference type="PROSITE" id="PS50850"/>
    </source>
</evidence>
<feature type="transmembrane region" description="Helical" evidence="9">
    <location>
        <begin position="342"/>
        <end position="361"/>
    </location>
</feature>
<feature type="transmembrane region" description="Helical" evidence="9">
    <location>
        <begin position="21"/>
        <end position="48"/>
    </location>
</feature>
<dbReference type="InterPro" id="IPR004638">
    <property type="entry name" value="EmrB-like"/>
</dbReference>
<dbReference type="PRINTS" id="PR01036">
    <property type="entry name" value="TCRTETB"/>
</dbReference>
<keyword evidence="6 9" id="KW-1133">Transmembrane helix</keyword>
<evidence type="ECO:0000313" key="11">
    <source>
        <dbReference type="EMBL" id="MBO2988530.1"/>
    </source>
</evidence>
<feature type="transmembrane region" description="Helical" evidence="9">
    <location>
        <begin position="317"/>
        <end position="335"/>
    </location>
</feature>
<feature type="transmembrane region" description="Helical" evidence="9">
    <location>
        <begin position="367"/>
        <end position="392"/>
    </location>
</feature>
<dbReference type="NCBIfam" id="TIGR00711">
    <property type="entry name" value="efflux_EmrB"/>
    <property type="match status" value="1"/>
</dbReference>
<evidence type="ECO:0000256" key="8">
    <source>
        <dbReference type="SAM" id="MobiDB-lite"/>
    </source>
</evidence>
<feature type="transmembrane region" description="Helical" evidence="9">
    <location>
        <begin position="209"/>
        <end position="229"/>
    </location>
</feature>
<dbReference type="Gene3D" id="1.20.1250.20">
    <property type="entry name" value="MFS general substrate transporter like domains"/>
    <property type="match status" value="1"/>
</dbReference>
<feature type="transmembrane region" description="Helical" evidence="9">
    <location>
        <begin position="235"/>
        <end position="257"/>
    </location>
</feature>
<dbReference type="RefSeq" id="WP_208235954.1">
    <property type="nucleotide sequence ID" value="NZ_BAAAQU010000001.1"/>
</dbReference>
<name>A0A939TTC2_9MICO</name>
<dbReference type="GO" id="GO:0005886">
    <property type="term" value="C:plasma membrane"/>
    <property type="evidence" value="ECO:0007669"/>
    <property type="project" value="UniProtKB-SubCell"/>
</dbReference>
<feature type="domain" description="Major facilitator superfamily (MFS) profile" evidence="10">
    <location>
        <begin position="22"/>
        <end position="509"/>
    </location>
</feature>
<sequence length="567" mass="59559">MTASSVNAAPSGLLVGRAKNLALAGLFLSMFVTMIAMNVVGTSMPIIIADIGGSQASFTWVIMATTLASAISTPIWGKLADLTSKKVLVQTSLVIFTVGSIVAGMAQDPSWLIACRVFQGLGAGGMGALGQIVLAEIVSPRERGKYMGIIGAVMAVATVAGPLVGGLLTDTIGWRYNFYVAVPIAIVAIVMLQYTLHLHTEKQKVKIDYAGASFISVGFSSLLIWVTLAGTDFDWWSWQTGLMVGVGVGALLVAILVELKAQEPLIPLTLFKNRTFTLSVIASIAVGMVMFATVVYLSQYMQLARGRSVIESSLLTLPMMLGVLGSSTIVGQLISRRGKWKSYMVVGSVLLVVGLLLMGQLRYDTPYWIAEVSMFVLGCGVGMTMQNLVLVVQNTVAPNQLGAASAGVTFFRTLGGSAGMSVMGTILAHEVETLITDGMTKLAESNPAALAGADALQGGAIPKIAELSAPLRTVVESAYGEAIGHVFLSVSPLAVVALIAIAFLPNLPLSTKTNAERMSEERNEVESQAAELLEVSTGTIPVVDPAEHDGSRTSGAGRGRRYDETHG</sequence>
<comment type="subcellular location">
    <subcellularLocation>
        <location evidence="1">Cell membrane</location>
        <topology evidence="1">Multi-pass membrane protein</topology>
    </subcellularLocation>
</comment>
<evidence type="ECO:0000256" key="3">
    <source>
        <dbReference type="ARBA" id="ARBA00022448"/>
    </source>
</evidence>
<dbReference type="PANTHER" id="PTHR23501:SF197">
    <property type="entry name" value="COMD"/>
    <property type="match status" value="1"/>
</dbReference>
<evidence type="ECO:0000256" key="9">
    <source>
        <dbReference type="SAM" id="Phobius"/>
    </source>
</evidence>
<accession>A0A939TTC2</accession>